<name>A0AAN0RVQ9_9BURK</name>
<dbReference type="InterPro" id="IPR010987">
    <property type="entry name" value="Glutathione-S-Trfase_C-like"/>
</dbReference>
<dbReference type="PANTHER" id="PTHR44051:SF2">
    <property type="entry name" value="HYPOTHETICAL GLUTATHIONE S-TRANSFERASE LIKE PROTEIN"/>
    <property type="match status" value="1"/>
</dbReference>
<dbReference type="Gene3D" id="1.20.1050.10">
    <property type="match status" value="1"/>
</dbReference>
<reference evidence="5 6" key="1">
    <citation type="submission" date="2014-05" db="EMBL/GenBank/DDBJ databases">
        <authorList>
            <person name="Bishop-Lilly K.A."/>
            <person name="Broomall S.M."/>
            <person name="Chain P.S."/>
            <person name="Chertkov O."/>
            <person name="Coyne S.R."/>
            <person name="Daligault H.E."/>
            <person name="Davenport K.W."/>
            <person name="Erkkila T."/>
            <person name="Frey K.G."/>
            <person name="Gibbons H.S."/>
            <person name="Gu W."/>
            <person name="Jaissle J."/>
            <person name="Johnson S.L."/>
            <person name="Koroleva G.I."/>
            <person name="Ladner J.T."/>
            <person name="Lo C.-C."/>
            <person name="Minogue T.D."/>
            <person name="Munk C."/>
            <person name="Palacios G.F."/>
            <person name="Redden C.L."/>
            <person name="Rosenzweig C.N."/>
            <person name="Scholz M.B."/>
            <person name="Teshima H."/>
            <person name="Xu Y."/>
        </authorList>
    </citation>
    <scope>NUCLEOTIDE SEQUENCE [LARGE SCALE GENOMIC DNA]</scope>
    <source>
        <strain evidence="5 6">DDS 22E-1</strain>
    </source>
</reference>
<dbReference type="InterPro" id="IPR040079">
    <property type="entry name" value="Glutathione_S-Trfase"/>
</dbReference>
<sequence>MSAASKPEAGKPAAGMPVAGMPVAGRPVAGKPVAPIRVYSFPLSGHAHRVRLFLSLLGLPFETIDVDLAAGAQREPAFLALNPLGQVPVIDDNGTVLADSNAILVYLAKRYGDAHWLPDDAAGAAAVQRWLSFAAGPIASGPAAARLVTVFGAALDHDAAKRTAAKLLDVIDRELAGQPFAAGARPTIADIAAYTYIAHAPEGGVSLDAYPHLRAWLARIEALPGFVGMQPTRAGLLAA</sequence>
<dbReference type="GO" id="GO:0016740">
    <property type="term" value="F:transferase activity"/>
    <property type="evidence" value="ECO:0007669"/>
    <property type="project" value="UniProtKB-KW"/>
</dbReference>
<dbReference type="CDD" id="cd03206">
    <property type="entry name" value="GST_C_7"/>
    <property type="match status" value="1"/>
</dbReference>
<dbReference type="InterPro" id="IPR004045">
    <property type="entry name" value="Glutathione_S-Trfase_N"/>
</dbReference>
<dbReference type="SUPFAM" id="SSF52833">
    <property type="entry name" value="Thioredoxin-like"/>
    <property type="match status" value="1"/>
</dbReference>
<evidence type="ECO:0000313" key="5">
    <source>
        <dbReference type="EMBL" id="AIO35055.1"/>
    </source>
</evidence>
<proteinExistence type="inferred from homology"/>
<feature type="domain" description="GST C-terminal" evidence="4">
    <location>
        <begin position="120"/>
        <end position="239"/>
    </location>
</feature>
<dbReference type="Proteomes" id="UP000029413">
    <property type="component" value="Chromosome 2"/>
</dbReference>
<keyword evidence="6" id="KW-1185">Reference proteome</keyword>
<dbReference type="SFLD" id="SFLDG00358">
    <property type="entry name" value="Main_(cytGST)"/>
    <property type="match status" value="1"/>
</dbReference>
<evidence type="ECO:0008006" key="7">
    <source>
        <dbReference type="Google" id="ProtNLM"/>
    </source>
</evidence>
<feature type="domain" description="GST N-terminal" evidence="3">
    <location>
        <begin position="34"/>
        <end position="115"/>
    </location>
</feature>
<evidence type="ECO:0000259" key="4">
    <source>
        <dbReference type="PROSITE" id="PS50405"/>
    </source>
</evidence>
<dbReference type="InterPro" id="IPR036249">
    <property type="entry name" value="Thioredoxin-like_sf"/>
</dbReference>
<evidence type="ECO:0000256" key="2">
    <source>
        <dbReference type="ARBA" id="ARBA00022679"/>
    </source>
</evidence>
<dbReference type="InterPro" id="IPR004046">
    <property type="entry name" value="GST_C"/>
</dbReference>
<dbReference type="Gene3D" id="3.40.30.10">
    <property type="entry name" value="Glutaredoxin"/>
    <property type="match status" value="1"/>
</dbReference>
<comment type="similarity">
    <text evidence="1">Belongs to the GST superfamily.</text>
</comment>
<dbReference type="PROSITE" id="PS50405">
    <property type="entry name" value="GST_CTER"/>
    <property type="match status" value="1"/>
</dbReference>
<protein>
    <recommendedName>
        <fullName evidence="7">Glutathione S-transferase</fullName>
    </recommendedName>
</protein>
<keyword evidence="2" id="KW-0808">Transferase</keyword>
<evidence type="ECO:0000313" key="6">
    <source>
        <dbReference type="Proteomes" id="UP000029413"/>
    </source>
</evidence>
<gene>
    <name evidence="5" type="ORF">DM39_4459</name>
</gene>
<organism evidence="5 6">
    <name type="scientific">Burkholderia cenocepacia</name>
    <dbReference type="NCBI Taxonomy" id="95486"/>
    <lineage>
        <taxon>Bacteria</taxon>
        <taxon>Pseudomonadati</taxon>
        <taxon>Pseudomonadota</taxon>
        <taxon>Betaproteobacteria</taxon>
        <taxon>Burkholderiales</taxon>
        <taxon>Burkholderiaceae</taxon>
        <taxon>Burkholderia</taxon>
        <taxon>Burkholderia cepacia complex</taxon>
    </lineage>
</organism>
<dbReference type="SUPFAM" id="SSF47616">
    <property type="entry name" value="GST C-terminal domain-like"/>
    <property type="match status" value="1"/>
</dbReference>
<dbReference type="SFLD" id="SFLDG01151">
    <property type="entry name" value="Main.2:_Nu-like"/>
    <property type="match status" value="1"/>
</dbReference>
<dbReference type="AlphaFoldDB" id="A0AAN0RVQ9"/>
<dbReference type="Pfam" id="PF00043">
    <property type="entry name" value="GST_C"/>
    <property type="match status" value="1"/>
</dbReference>
<dbReference type="EMBL" id="CP007784">
    <property type="protein sequence ID" value="AIO35055.1"/>
    <property type="molecule type" value="Genomic_DNA"/>
</dbReference>
<dbReference type="PANTHER" id="PTHR44051">
    <property type="entry name" value="GLUTATHIONE S-TRANSFERASE-RELATED"/>
    <property type="match status" value="1"/>
</dbReference>
<dbReference type="InterPro" id="IPR036282">
    <property type="entry name" value="Glutathione-S-Trfase_C_sf"/>
</dbReference>
<dbReference type="KEGG" id="bcen:DM39_4459"/>
<accession>A0AAN0RVQ9</accession>
<dbReference type="SFLD" id="SFLDG01150">
    <property type="entry name" value="Main.1:_Beta-like"/>
    <property type="match status" value="1"/>
</dbReference>
<evidence type="ECO:0000256" key="1">
    <source>
        <dbReference type="ARBA" id="ARBA00007409"/>
    </source>
</evidence>
<evidence type="ECO:0000259" key="3">
    <source>
        <dbReference type="PROSITE" id="PS50404"/>
    </source>
</evidence>
<dbReference type="PROSITE" id="PS50404">
    <property type="entry name" value="GST_NTER"/>
    <property type="match status" value="1"/>
</dbReference>
<dbReference type="CDD" id="cd03056">
    <property type="entry name" value="GST_N_4"/>
    <property type="match status" value="1"/>
</dbReference>
<dbReference type="Pfam" id="PF13409">
    <property type="entry name" value="GST_N_2"/>
    <property type="match status" value="1"/>
</dbReference>
<dbReference type="FunFam" id="3.40.30.10:FF:000039">
    <property type="entry name" value="Glutathione S-transferase domain"/>
    <property type="match status" value="1"/>
</dbReference>
<dbReference type="SFLD" id="SFLDS00019">
    <property type="entry name" value="Glutathione_Transferase_(cytos"/>
    <property type="match status" value="1"/>
</dbReference>